<dbReference type="GO" id="GO:0005829">
    <property type="term" value="C:cytosol"/>
    <property type="evidence" value="ECO:0007669"/>
    <property type="project" value="TreeGrafter"/>
</dbReference>
<protein>
    <submittedName>
        <fullName evidence="4">Histidine phosphatase family protein</fullName>
        <ecNumber evidence="4">3.1.3.-</ecNumber>
    </submittedName>
</protein>
<feature type="active site" description="Proton donor/acceptor" evidence="2">
    <location>
        <position position="89"/>
    </location>
</feature>
<accession>A0AAJ1Q524</accession>
<dbReference type="PANTHER" id="PTHR46517">
    <property type="entry name" value="FRUCTOSE-2,6-BISPHOSPHATASE TIGAR"/>
    <property type="match status" value="1"/>
</dbReference>
<reference evidence="4" key="1">
    <citation type="submission" date="2023-05" db="EMBL/GenBank/DDBJ databases">
        <title>Cataloging the Phylogenetic Diversity of Human Bladder Bacteria.</title>
        <authorList>
            <person name="Du J."/>
        </authorList>
    </citation>
    <scope>NUCLEOTIDE SEQUENCE</scope>
    <source>
        <strain evidence="4">UMB1231</strain>
    </source>
</reference>
<feature type="binding site" evidence="3">
    <location>
        <position position="61"/>
    </location>
    <ligand>
        <name>substrate</name>
    </ligand>
</feature>
<evidence type="ECO:0000256" key="3">
    <source>
        <dbReference type="PIRSR" id="PIRSR613078-2"/>
    </source>
</evidence>
<dbReference type="AlphaFoldDB" id="A0AAJ1Q524"/>
<dbReference type="Gene3D" id="3.40.50.1240">
    <property type="entry name" value="Phosphoglycerate mutase-like"/>
    <property type="match status" value="1"/>
</dbReference>
<dbReference type="Pfam" id="PF00300">
    <property type="entry name" value="His_Phos_1"/>
    <property type="match status" value="1"/>
</dbReference>
<evidence type="ECO:0000313" key="5">
    <source>
        <dbReference type="Proteomes" id="UP001229251"/>
    </source>
</evidence>
<comment type="caution">
    <text evidence="4">The sequence shown here is derived from an EMBL/GenBank/DDBJ whole genome shotgun (WGS) entry which is preliminary data.</text>
</comment>
<sequence length="227" mass="26141">MSKGVTFYFMRHAETFFNRENRVQGWSNAELTPQGIEDALASGRGFADLHFDAVYTSDSKRAIETAEYFLSVNHYRDDYQMKPMQELREVNFGSYEGLPSSKLFNDLNEAFHQDNPSKESFVLPYDSPQILRMIKHLDPSHTAENYVEFWRRVESGLLILLNKHAGTNQNILVVSHGWTIRNLIHGLVADYEVGEPLKNASISIVEYIDGQFRLKAINQVNHFVHTL</sequence>
<dbReference type="EC" id="3.1.3.-" evidence="4"/>
<dbReference type="InterPro" id="IPR051695">
    <property type="entry name" value="Phosphoglycerate_Mutase"/>
</dbReference>
<dbReference type="SUPFAM" id="SSF53254">
    <property type="entry name" value="Phosphoglycerate mutase-like"/>
    <property type="match status" value="1"/>
</dbReference>
<dbReference type="PANTHER" id="PTHR46517:SF1">
    <property type="entry name" value="FRUCTOSE-2,6-BISPHOSPHATASE TIGAR"/>
    <property type="match status" value="1"/>
</dbReference>
<dbReference type="CDD" id="cd07067">
    <property type="entry name" value="HP_PGM_like"/>
    <property type="match status" value="1"/>
</dbReference>
<dbReference type="Proteomes" id="UP001229251">
    <property type="component" value="Unassembled WGS sequence"/>
</dbReference>
<proteinExistence type="predicted"/>
<dbReference type="GO" id="GO:0043456">
    <property type="term" value="P:regulation of pentose-phosphate shunt"/>
    <property type="evidence" value="ECO:0007669"/>
    <property type="project" value="TreeGrafter"/>
</dbReference>
<dbReference type="InterPro" id="IPR013078">
    <property type="entry name" value="His_Pase_superF_clade-1"/>
</dbReference>
<evidence type="ECO:0000256" key="2">
    <source>
        <dbReference type="PIRSR" id="PIRSR613078-1"/>
    </source>
</evidence>
<gene>
    <name evidence="4" type="ORF">QP433_01775</name>
</gene>
<dbReference type="GO" id="GO:0045820">
    <property type="term" value="P:negative regulation of glycolytic process"/>
    <property type="evidence" value="ECO:0007669"/>
    <property type="project" value="TreeGrafter"/>
</dbReference>
<dbReference type="EMBL" id="JASOOE010000003">
    <property type="protein sequence ID" value="MDK7186705.1"/>
    <property type="molecule type" value="Genomic_DNA"/>
</dbReference>
<dbReference type="RefSeq" id="WP_016647657.1">
    <property type="nucleotide sequence ID" value="NZ_JASOOE010000003.1"/>
</dbReference>
<keyword evidence="1 4" id="KW-0378">Hydrolase</keyword>
<dbReference type="GO" id="GO:0004331">
    <property type="term" value="F:fructose-2,6-bisphosphate 2-phosphatase activity"/>
    <property type="evidence" value="ECO:0007669"/>
    <property type="project" value="TreeGrafter"/>
</dbReference>
<organism evidence="4 5">
    <name type="scientific">Facklamia hominis</name>
    <dbReference type="NCBI Taxonomy" id="178214"/>
    <lineage>
        <taxon>Bacteria</taxon>
        <taxon>Bacillati</taxon>
        <taxon>Bacillota</taxon>
        <taxon>Bacilli</taxon>
        <taxon>Lactobacillales</taxon>
        <taxon>Aerococcaceae</taxon>
        <taxon>Facklamia</taxon>
    </lineage>
</organism>
<dbReference type="InterPro" id="IPR029033">
    <property type="entry name" value="His_PPase_superfam"/>
</dbReference>
<dbReference type="SMART" id="SM00855">
    <property type="entry name" value="PGAM"/>
    <property type="match status" value="1"/>
</dbReference>
<feature type="active site" description="Tele-phosphohistidine intermediate" evidence="2">
    <location>
        <position position="12"/>
    </location>
</feature>
<feature type="binding site" evidence="3">
    <location>
        <begin position="11"/>
        <end position="18"/>
    </location>
    <ligand>
        <name>substrate</name>
    </ligand>
</feature>
<evidence type="ECO:0000256" key="1">
    <source>
        <dbReference type="ARBA" id="ARBA00022801"/>
    </source>
</evidence>
<name>A0AAJ1Q524_9LACT</name>
<evidence type="ECO:0000313" key="4">
    <source>
        <dbReference type="EMBL" id="MDK7186705.1"/>
    </source>
</evidence>